<dbReference type="CDD" id="cd15482">
    <property type="entry name" value="Sialidase_non-viral"/>
    <property type="match status" value="1"/>
</dbReference>
<dbReference type="EMBL" id="CP010951">
    <property type="protein sequence ID" value="AMO21616.1"/>
    <property type="molecule type" value="Genomic_DNA"/>
</dbReference>
<name>A0A127JNQ1_9BURK</name>
<dbReference type="GO" id="GO:0010411">
    <property type="term" value="P:xyloglucan metabolic process"/>
    <property type="evidence" value="ECO:0007669"/>
    <property type="project" value="TreeGrafter"/>
</dbReference>
<accession>A0A127JNQ1</accession>
<dbReference type="PANTHER" id="PTHR43739:SF5">
    <property type="entry name" value="EXO-ALPHA-SIALIDASE"/>
    <property type="match status" value="1"/>
</dbReference>
<evidence type="ECO:0000313" key="1">
    <source>
        <dbReference type="EMBL" id="AMO21616.1"/>
    </source>
</evidence>
<dbReference type="InterPro" id="IPR052025">
    <property type="entry name" value="Xyloglucanase_GH74"/>
</dbReference>
<evidence type="ECO:0000313" key="2">
    <source>
        <dbReference type="Proteomes" id="UP000070433"/>
    </source>
</evidence>
<sequence length="364" mass="39752">MPAAQPVIWVGTRKGLFAVHKNATGWKLGAPHFPGEPVTQVALDPAGRACYAALRLGHFGVKLWKSEDEGASWNEIAAPAFPPKPTEGEWKDDAMPWSVDMVWGLEAGPGTLWAGCLPAGLFKSADGGASWQLVESLWLRPERKEWFGGGYDHPGIHSIAVDPRDANHVTVAISCGGVWQTRDAGETWANTSTGMVSDFMPPERREDPNIQDVHRMAQCLAHPDVFWVQHHGGLYRSTDRGMNWRRLPAPVPSGFGFAVAAHPSNPHRAWFVPAHSDAQRVPVDGRMVVTETLDGGASFHVRRQGLPQHDAYHLVYRHALAVSHDGTILAMGSTTGGLWVSEDEGTTWQCLSRDLPPIAVVRMG</sequence>
<dbReference type="AlphaFoldDB" id="A0A127JNQ1"/>
<dbReference type="RefSeq" id="WP_061495026.1">
    <property type="nucleotide sequence ID" value="NZ_CP010951.1"/>
</dbReference>
<dbReference type="SUPFAM" id="SSF110296">
    <property type="entry name" value="Oligoxyloglucan reducing end-specific cellobiohydrolase"/>
    <property type="match status" value="1"/>
</dbReference>
<proteinExistence type="predicted"/>
<gene>
    <name evidence="1" type="ORF">UC35_00455</name>
</gene>
<reference evidence="1 2" key="1">
    <citation type="journal article" date="2014" name="Int. J. Syst. Evol. Microbiol.">
        <title>Ramlibacter solisilvae sp. nov., isolated from forest soil, and emended description of the genus Ramlibacter.</title>
        <authorList>
            <person name="Lee H.J."/>
            <person name="Lee S.H."/>
            <person name="Lee S.S."/>
            <person name="Lee J.S."/>
            <person name="Kim Y."/>
            <person name="Kim S.C."/>
            <person name="Jeon C.O."/>
        </authorList>
    </citation>
    <scope>NUCLEOTIDE SEQUENCE [LARGE SCALE GENOMIC DNA]</scope>
    <source>
        <strain evidence="1 2">5-10</strain>
    </source>
</reference>
<dbReference type="InterPro" id="IPR015943">
    <property type="entry name" value="WD40/YVTN_repeat-like_dom_sf"/>
</dbReference>
<dbReference type="OrthoDB" id="9764804at2"/>
<dbReference type="Gene3D" id="2.130.10.10">
    <property type="entry name" value="YVTN repeat-like/Quinoprotein amine dehydrogenase"/>
    <property type="match status" value="1"/>
</dbReference>
<dbReference type="Proteomes" id="UP000070433">
    <property type="component" value="Chromosome"/>
</dbReference>
<dbReference type="PATRIC" id="fig|94132.3.peg.91"/>
<dbReference type="PANTHER" id="PTHR43739">
    <property type="entry name" value="XYLOGLUCANASE (EUROFUNG)"/>
    <property type="match status" value="1"/>
</dbReference>
<keyword evidence="2" id="KW-1185">Reference proteome</keyword>
<organism evidence="1 2">
    <name type="scientific">Ramlibacter tataouinensis</name>
    <dbReference type="NCBI Taxonomy" id="94132"/>
    <lineage>
        <taxon>Bacteria</taxon>
        <taxon>Pseudomonadati</taxon>
        <taxon>Pseudomonadota</taxon>
        <taxon>Betaproteobacteria</taxon>
        <taxon>Burkholderiales</taxon>
        <taxon>Comamonadaceae</taxon>
        <taxon>Ramlibacter</taxon>
    </lineage>
</organism>
<protein>
    <submittedName>
        <fullName evidence="1">Sialidase</fullName>
    </submittedName>
</protein>